<reference evidence="2 3" key="1">
    <citation type="submission" date="2017-03" db="EMBL/GenBank/DDBJ databases">
        <title>An alternative strategy for trypanosome survival in the mammalian bloodstream revealed through genome and transcriptome analysis of the ubiquitous bovine parasite Trypanosoma (Megatrypanum) theileri.</title>
        <authorList>
            <person name="Kelly S."/>
            <person name="Ivens A."/>
            <person name="Mott A."/>
            <person name="O'Neill E."/>
            <person name="Emms D."/>
            <person name="Macleod O."/>
            <person name="Voorheis P."/>
            <person name="Matthews J."/>
            <person name="Matthews K."/>
            <person name="Carrington M."/>
        </authorList>
    </citation>
    <scope>NUCLEOTIDE SEQUENCE [LARGE SCALE GENOMIC DNA]</scope>
    <source>
        <strain evidence="2">Edinburgh</strain>
    </source>
</reference>
<dbReference type="RefSeq" id="XP_028886871.1">
    <property type="nucleotide sequence ID" value="XM_029021449.1"/>
</dbReference>
<evidence type="ECO:0000313" key="2">
    <source>
        <dbReference type="EMBL" id="ORC92805.1"/>
    </source>
</evidence>
<dbReference type="GeneID" id="39981229"/>
<accession>A0A1X0P7I7</accession>
<sequence>MVMPNSFREIAKLETEKLRQTLVASGNTGNSTLEAHMNLAEAEMQALSKQQNFLERMVSLSDEERHAAAVQRRQTALNRREMLLNQLQQFRCSEGGSSGIKNGENIDVSTLIPVSDCIRRWAAVYSQLALQRERLSHVLSCSPSMLQDTVVFEICNSWAPFNTAMNHSISILEKVERTGSVMLSTRVLRGQYEQVVKMQLQAISLLNRERHRRHLLCENTADLFKDQQKLLVWCREQQETLEKLEVLTDIREFCASFVSNVAVMDTNFLVLLERSETLMDNSAVREALVEVNRAWMQLAVAAYEKMCRGVREDHVRSGVEVACGWWLNTFEPHLRRVLVEARDISNHPDMSHEPLLVAIRERSGMLLRGLSGPRTIVRHISDFTVRMGCMAPHEKALREVLLARFSLLAQTLIGDAKYPGQREYMDRLCELSEWLDAHAASGAYMQLLQRVDYLRDLAREQLNLLQRETDSASLQLLA</sequence>
<dbReference type="AlphaFoldDB" id="A0A1X0P7I7"/>
<proteinExistence type="predicted"/>
<dbReference type="Proteomes" id="UP000192257">
    <property type="component" value="Unassembled WGS sequence"/>
</dbReference>
<organism evidence="2 3">
    <name type="scientific">Trypanosoma theileri</name>
    <dbReference type="NCBI Taxonomy" id="67003"/>
    <lineage>
        <taxon>Eukaryota</taxon>
        <taxon>Discoba</taxon>
        <taxon>Euglenozoa</taxon>
        <taxon>Kinetoplastea</taxon>
        <taxon>Metakinetoplastina</taxon>
        <taxon>Trypanosomatida</taxon>
        <taxon>Trypanosomatidae</taxon>
        <taxon>Trypanosoma</taxon>
    </lineage>
</organism>
<keyword evidence="1" id="KW-0175">Coiled coil</keyword>
<protein>
    <submittedName>
        <fullName evidence="2">Uncharacterized protein</fullName>
    </submittedName>
</protein>
<feature type="coiled-coil region" evidence="1">
    <location>
        <begin position="30"/>
        <end position="57"/>
    </location>
</feature>
<dbReference type="VEuPathDB" id="TriTrypDB:TM35_000021310"/>
<dbReference type="OrthoDB" id="261119at2759"/>
<gene>
    <name evidence="2" type="ORF">TM35_000021310</name>
</gene>
<keyword evidence="3" id="KW-1185">Reference proteome</keyword>
<comment type="caution">
    <text evidence="2">The sequence shown here is derived from an EMBL/GenBank/DDBJ whole genome shotgun (WGS) entry which is preliminary data.</text>
</comment>
<name>A0A1X0P7I7_9TRYP</name>
<evidence type="ECO:0000313" key="3">
    <source>
        <dbReference type="Proteomes" id="UP000192257"/>
    </source>
</evidence>
<dbReference type="EMBL" id="NBCO01000002">
    <property type="protein sequence ID" value="ORC92805.1"/>
    <property type="molecule type" value="Genomic_DNA"/>
</dbReference>
<evidence type="ECO:0000256" key="1">
    <source>
        <dbReference type="SAM" id="Coils"/>
    </source>
</evidence>